<comment type="caution">
    <text evidence="3">The sequence shown here is derived from an EMBL/GenBank/DDBJ whole genome shotgun (WGS) entry which is preliminary data.</text>
</comment>
<evidence type="ECO:0000313" key="6">
    <source>
        <dbReference type="Proteomes" id="UP001152797"/>
    </source>
</evidence>
<dbReference type="Proteomes" id="UP001152797">
    <property type="component" value="Unassembled WGS sequence"/>
</dbReference>
<reference evidence="3" key="1">
    <citation type="submission" date="2022-10" db="EMBL/GenBank/DDBJ databases">
        <authorList>
            <person name="Chen Y."/>
            <person name="Dougan E. K."/>
            <person name="Chan C."/>
            <person name="Rhodes N."/>
            <person name="Thang M."/>
        </authorList>
    </citation>
    <scope>NUCLEOTIDE SEQUENCE</scope>
</reference>
<accession>A0A9P1GSL5</accession>
<keyword evidence="1" id="KW-0175">Coiled coil</keyword>
<evidence type="ECO:0000313" key="5">
    <source>
        <dbReference type="EMBL" id="CAL4807577.1"/>
    </source>
</evidence>
<reference evidence="4" key="2">
    <citation type="submission" date="2024-04" db="EMBL/GenBank/DDBJ databases">
        <authorList>
            <person name="Chen Y."/>
            <person name="Shah S."/>
            <person name="Dougan E. K."/>
            <person name="Thang M."/>
            <person name="Chan C."/>
        </authorList>
    </citation>
    <scope>NUCLEOTIDE SEQUENCE [LARGE SCALE GENOMIC DNA]</scope>
</reference>
<dbReference type="EMBL" id="CAMXCT020006800">
    <property type="protein sequence ID" value="CAL1173640.1"/>
    <property type="molecule type" value="Genomic_DNA"/>
</dbReference>
<organism evidence="3">
    <name type="scientific">Cladocopium goreaui</name>
    <dbReference type="NCBI Taxonomy" id="2562237"/>
    <lineage>
        <taxon>Eukaryota</taxon>
        <taxon>Sar</taxon>
        <taxon>Alveolata</taxon>
        <taxon>Dinophyceae</taxon>
        <taxon>Suessiales</taxon>
        <taxon>Symbiodiniaceae</taxon>
        <taxon>Cladocopium</taxon>
    </lineage>
</organism>
<keyword evidence="6" id="KW-1185">Reference proteome</keyword>
<sequence>METLATRVGRFESELEALRREVSQLQGQSSSDARSGSGMQASELQLQWVRLFEKELEQLRRQAESYKEPIAVLEERLTRLERVAGWPGQASPESGRDLDELAELVLTELQALKQKVYQLAAPKRQGVALHGGASAPPMPQLTNAGAAIARVEQLQRLEQSTTKILMCSMEQPIPEDEDFLPTSVPTFIKSEEDDYTPPTRSWDITPLNEEVRATLAEVNQRKADNAEGDDDQLPTVSWELTPDVQETLQKAQQRKSFTLLHEDRRCDVEDVHRSGYSRCHEIHQRESRAEEGVIPALLKERERPRDHWVKRGDNGWTGCDGSQLQKRLQHLEDEVQIGMQPLKRHQVSLQVLEETSMKVEKLQETLKLLPLDLALQRSEDAFKALEDVAHRSTGQMSLLDGYKVQSSLDQLYSAMEALVRQRSADVQLVNSYLGEVYQRIERDLPSDKGQGIIQSLEQLQNQHQLLKAECRALTDVRIPELEAKLSHEASAAAVLAQGNRQQIIKLEVATQEAVNQLTATQARLPALQDATERRAVQDGRREALVAELRKAGPGGGRAGRWPGGGRLRR</sequence>
<feature type="compositionally biased region" description="Gly residues" evidence="2">
    <location>
        <begin position="552"/>
        <end position="569"/>
    </location>
</feature>
<feature type="coiled-coil region" evidence="1">
    <location>
        <begin position="1"/>
        <end position="76"/>
    </location>
</feature>
<dbReference type="AlphaFoldDB" id="A0A9P1GSL5"/>
<dbReference type="OrthoDB" id="432525at2759"/>
<gene>
    <name evidence="3" type="ORF">C1SCF055_LOCUS44699</name>
</gene>
<proteinExistence type="predicted"/>
<evidence type="ECO:0000256" key="2">
    <source>
        <dbReference type="SAM" id="MobiDB-lite"/>
    </source>
</evidence>
<name>A0A9P1GSL5_9DINO</name>
<evidence type="ECO:0000256" key="1">
    <source>
        <dbReference type="SAM" id="Coils"/>
    </source>
</evidence>
<protein>
    <submittedName>
        <fullName evidence="5">MATH domain-containing protein</fullName>
    </submittedName>
</protein>
<evidence type="ECO:0000313" key="3">
    <source>
        <dbReference type="EMBL" id="CAI4020265.1"/>
    </source>
</evidence>
<dbReference type="EMBL" id="CAMXCT030006800">
    <property type="protein sequence ID" value="CAL4807577.1"/>
    <property type="molecule type" value="Genomic_DNA"/>
</dbReference>
<evidence type="ECO:0000313" key="4">
    <source>
        <dbReference type="EMBL" id="CAL1173640.1"/>
    </source>
</evidence>
<feature type="region of interest" description="Disordered" evidence="2">
    <location>
        <begin position="550"/>
        <end position="569"/>
    </location>
</feature>
<dbReference type="EMBL" id="CAMXCT010006800">
    <property type="protein sequence ID" value="CAI4020265.1"/>
    <property type="molecule type" value="Genomic_DNA"/>
</dbReference>